<dbReference type="AlphaFoldDB" id="A0A0S4QX33"/>
<dbReference type="EMBL" id="FAOZ01000024">
    <property type="protein sequence ID" value="CUU59062.1"/>
    <property type="molecule type" value="Genomic_DNA"/>
</dbReference>
<organism evidence="6 7">
    <name type="scientific">Parafrankia irregularis</name>
    <dbReference type="NCBI Taxonomy" id="795642"/>
    <lineage>
        <taxon>Bacteria</taxon>
        <taxon>Bacillati</taxon>
        <taxon>Actinomycetota</taxon>
        <taxon>Actinomycetes</taxon>
        <taxon>Frankiales</taxon>
        <taxon>Frankiaceae</taxon>
        <taxon>Parafrankia</taxon>
    </lineage>
</organism>
<feature type="transmembrane region" description="Helical" evidence="5">
    <location>
        <begin position="44"/>
        <end position="62"/>
    </location>
</feature>
<accession>A0A0S4QX33</accession>
<evidence type="ECO:0000313" key="6">
    <source>
        <dbReference type="EMBL" id="CUU59062.1"/>
    </source>
</evidence>
<gene>
    <name evidence="6" type="ORF">Ga0074812_12487</name>
</gene>
<keyword evidence="2 5" id="KW-0812">Transmembrane</keyword>
<evidence type="ECO:0000256" key="2">
    <source>
        <dbReference type="ARBA" id="ARBA00022692"/>
    </source>
</evidence>
<evidence type="ECO:0000256" key="5">
    <source>
        <dbReference type="SAM" id="Phobius"/>
    </source>
</evidence>
<keyword evidence="7" id="KW-1185">Reference proteome</keyword>
<dbReference type="InterPro" id="IPR032808">
    <property type="entry name" value="DoxX"/>
</dbReference>
<feature type="transmembrane region" description="Helical" evidence="5">
    <location>
        <begin position="68"/>
        <end position="88"/>
    </location>
</feature>
<proteinExistence type="predicted"/>
<protein>
    <submittedName>
        <fullName evidence="6">DoxX-like family protein</fullName>
    </submittedName>
</protein>
<evidence type="ECO:0000256" key="3">
    <source>
        <dbReference type="ARBA" id="ARBA00022989"/>
    </source>
</evidence>
<comment type="subcellular location">
    <subcellularLocation>
        <location evidence="1">Membrane</location>
        <topology evidence="1">Multi-pass membrane protein</topology>
    </subcellularLocation>
</comment>
<dbReference type="GO" id="GO:0016020">
    <property type="term" value="C:membrane"/>
    <property type="evidence" value="ECO:0007669"/>
    <property type="project" value="UniProtKB-SubCell"/>
</dbReference>
<feature type="transmembrane region" description="Helical" evidence="5">
    <location>
        <begin position="6"/>
        <end position="24"/>
    </location>
</feature>
<feature type="transmembrane region" description="Helical" evidence="5">
    <location>
        <begin position="100"/>
        <end position="118"/>
    </location>
</feature>
<dbReference type="Pfam" id="PF13564">
    <property type="entry name" value="DoxX_2"/>
    <property type="match status" value="1"/>
</dbReference>
<reference evidence="7" key="1">
    <citation type="submission" date="2015-11" db="EMBL/GenBank/DDBJ databases">
        <authorList>
            <person name="Varghese N."/>
        </authorList>
    </citation>
    <scope>NUCLEOTIDE SEQUENCE [LARGE SCALE GENOMIC DNA]</scope>
    <source>
        <strain evidence="7">DSM 45899</strain>
    </source>
</reference>
<name>A0A0S4QX33_9ACTN</name>
<keyword evidence="4 5" id="KW-0472">Membrane</keyword>
<evidence type="ECO:0000256" key="4">
    <source>
        <dbReference type="ARBA" id="ARBA00023136"/>
    </source>
</evidence>
<keyword evidence="3 5" id="KW-1133">Transmembrane helix</keyword>
<dbReference type="RefSeq" id="WP_091283003.1">
    <property type="nucleotide sequence ID" value="NZ_FAOZ01000024.1"/>
</dbReference>
<sequence length="120" mass="12379">MKIAYWIIAAPLCVFYLYAGGKKLLQSKQQLAPMMGWVDATPMWLVRGIGVVEVLGAAGLVLPPATGIATVLALAAAIGLVVLQGLAAGLHLSRGEAGDTALNGTLIVLAAITVWLATAW</sequence>
<dbReference type="Proteomes" id="UP000198802">
    <property type="component" value="Unassembled WGS sequence"/>
</dbReference>
<evidence type="ECO:0000256" key="1">
    <source>
        <dbReference type="ARBA" id="ARBA00004141"/>
    </source>
</evidence>
<evidence type="ECO:0000313" key="7">
    <source>
        <dbReference type="Proteomes" id="UP000198802"/>
    </source>
</evidence>